<dbReference type="SUPFAM" id="SSF51735">
    <property type="entry name" value="NAD(P)-binding Rossmann-fold domains"/>
    <property type="match status" value="1"/>
</dbReference>
<dbReference type="InterPro" id="IPR052711">
    <property type="entry name" value="Zinc_ADH-like"/>
</dbReference>
<evidence type="ECO:0000259" key="1">
    <source>
        <dbReference type="SMART" id="SM00829"/>
    </source>
</evidence>
<keyword evidence="3" id="KW-1185">Reference proteome</keyword>
<feature type="domain" description="Enoyl reductase (ER)" evidence="1">
    <location>
        <begin position="8"/>
        <end position="329"/>
    </location>
</feature>
<dbReference type="PANTHER" id="PTHR45033:SF3">
    <property type="entry name" value="DEHYDROGENASE, PUTATIVE (AFU_ORTHOLOGUE AFUA_2G13270)-RELATED"/>
    <property type="match status" value="1"/>
</dbReference>
<proteinExistence type="predicted"/>
<dbReference type="Gene3D" id="3.90.180.10">
    <property type="entry name" value="Medium-chain alcohol dehydrogenases, catalytic domain"/>
    <property type="match status" value="1"/>
</dbReference>
<dbReference type="STRING" id="1477437.SAMN05444682_107198"/>
<sequence length="336" mass="36206">MKAIVLHGEKEPLVLQDVPAPQLGNREALIRVKAAAFNRRDWWIQQGQYAGLKFPIILGSDGAGIVEAVGAGADNAWIGKAVIINPSIEWGAHEGFQQKTSSILGLPQDGTFAEYVRVPVENLHEKPRHLSFEEAAALPLGGLTAYRSLFSRANLVAGEKVLIVGIGGGVASFALQWALHVDAEVYVTSGSPIKIEQAIALGAKGGVLYTDENWSQQLREDAGGFDVIVDSALGDGFAHHLDLANPGGRIVFFGGTAGNIPPLNARKIFWKQLSILGSTMGSPRDFSHMLRFVNDHRIKPMVDSVYPLEDAEAAIRNMDNSSQFGKIVLSLESLHS</sequence>
<reference evidence="2 3" key="1">
    <citation type="submission" date="2016-10" db="EMBL/GenBank/DDBJ databases">
        <authorList>
            <person name="de Groot N.N."/>
        </authorList>
    </citation>
    <scope>NUCLEOTIDE SEQUENCE [LARGE SCALE GENOMIC DNA]</scope>
    <source>
        <strain evidence="2 3">RK1</strain>
    </source>
</reference>
<evidence type="ECO:0000313" key="3">
    <source>
        <dbReference type="Proteomes" id="UP000198670"/>
    </source>
</evidence>
<protein>
    <submittedName>
        <fullName evidence="2">NADPH:quinone reductase</fullName>
    </submittedName>
</protein>
<dbReference type="AlphaFoldDB" id="A0A1I3NGP7"/>
<dbReference type="Pfam" id="PF08240">
    <property type="entry name" value="ADH_N"/>
    <property type="match status" value="1"/>
</dbReference>
<dbReference type="InterPro" id="IPR013149">
    <property type="entry name" value="ADH-like_C"/>
</dbReference>
<dbReference type="InterPro" id="IPR036291">
    <property type="entry name" value="NAD(P)-bd_dom_sf"/>
</dbReference>
<dbReference type="InterPro" id="IPR013154">
    <property type="entry name" value="ADH-like_N"/>
</dbReference>
<dbReference type="RefSeq" id="WP_090628461.1">
    <property type="nucleotide sequence ID" value="NZ_FOQO01000007.1"/>
</dbReference>
<dbReference type="OrthoDB" id="9787435at2"/>
<dbReference type="GO" id="GO:0016491">
    <property type="term" value="F:oxidoreductase activity"/>
    <property type="evidence" value="ECO:0007669"/>
    <property type="project" value="InterPro"/>
</dbReference>
<dbReference type="EMBL" id="FOQO01000007">
    <property type="protein sequence ID" value="SFJ08337.1"/>
    <property type="molecule type" value="Genomic_DNA"/>
</dbReference>
<evidence type="ECO:0000313" key="2">
    <source>
        <dbReference type="EMBL" id="SFJ08337.1"/>
    </source>
</evidence>
<dbReference type="PANTHER" id="PTHR45033">
    <property type="match status" value="1"/>
</dbReference>
<dbReference type="InterPro" id="IPR011032">
    <property type="entry name" value="GroES-like_sf"/>
</dbReference>
<dbReference type="Proteomes" id="UP000198670">
    <property type="component" value="Unassembled WGS sequence"/>
</dbReference>
<dbReference type="SUPFAM" id="SSF50129">
    <property type="entry name" value="GroES-like"/>
    <property type="match status" value="1"/>
</dbReference>
<dbReference type="Gene3D" id="3.40.50.720">
    <property type="entry name" value="NAD(P)-binding Rossmann-like Domain"/>
    <property type="match status" value="1"/>
</dbReference>
<name>A0A1I3NGP7_9SPHI</name>
<dbReference type="Pfam" id="PF00107">
    <property type="entry name" value="ADH_zinc_N"/>
    <property type="match status" value="1"/>
</dbReference>
<accession>A0A1I3NGP7</accession>
<organism evidence="2 3">
    <name type="scientific">Parapedobacter indicus</name>
    <dbReference type="NCBI Taxonomy" id="1477437"/>
    <lineage>
        <taxon>Bacteria</taxon>
        <taxon>Pseudomonadati</taxon>
        <taxon>Bacteroidota</taxon>
        <taxon>Sphingobacteriia</taxon>
        <taxon>Sphingobacteriales</taxon>
        <taxon>Sphingobacteriaceae</taxon>
        <taxon>Parapedobacter</taxon>
    </lineage>
</organism>
<gene>
    <name evidence="2" type="ORF">SAMN05444682_107198</name>
</gene>
<dbReference type="SMART" id="SM00829">
    <property type="entry name" value="PKS_ER"/>
    <property type="match status" value="1"/>
</dbReference>
<dbReference type="InterPro" id="IPR020843">
    <property type="entry name" value="ER"/>
</dbReference>